<evidence type="ECO:0000259" key="1">
    <source>
        <dbReference type="Pfam" id="PF08861"/>
    </source>
</evidence>
<organism evidence="2 5">
    <name type="scientific">Acidithiobacillus thiooxidans</name>
    <name type="common">Thiobacillus thiooxidans</name>
    <dbReference type="NCBI Taxonomy" id="930"/>
    <lineage>
        <taxon>Bacteria</taxon>
        <taxon>Pseudomonadati</taxon>
        <taxon>Pseudomonadota</taxon>
        <taxon>Acidithiobacillia</taxon>
        <taxon>Acidithiobacillales</taxon>
        <taxon>Acidithiobacillaceae</taxon>
        <taxon>Acidithiobacillus</taxon>
    </lineage>
</organism>
<dbReference type="RefSeq" id="WP_024894962.1">
    <property type="nucleotide sequence ID" value="NZ_JAAOMO010000099.1"/>
</dbReference>
<dbReference type="Proteomes" id="UP000095008">
    <property type="component" value="Unassembled WGS sequence"/>
</dbReference>
<dbReference type="AlphaFoldDB" id="A0A1C2HW82"/>
<reference evidence="2 4" key="1">
    <citation type="journal article" date="2016" name="Int. J. Mol. Sci.">
        <title>Comparative genomics of the extreme acidophile Acidithiobacillus thiooxidans reveals intraspecific divergence and niche adaptation.</title>
        <authorList>
            <person name="Zhang X."/>
            <person name="Feng X."/>
            <person name="Tao J."/>
            <person name="Ma L."/>
            <person name="Xiao Y."/>
            <person name="Liang Y."/>
            <person name="Liu X."/>
            <person name="Yin H."/>
        </authorList>
    </citation>
    <scope>NUCLEOTIDE SEQUENCE [LARGE SCALE GENOMIC DNA]</scope>
    <source>
        <strain evidence="3 4">A02</strain>
        <strain evidence="2">DXS-W</strain>
    </source>
</reference>
<protein>
    <recommendedName>
        <fullName evidence="1">DUF1828 domain-containing protein</fullName>
    </recommendedName>
</protein>
<proteinExistence type="predicted"/>
<dbReference type="Proteomes" id="UP000094893">
    <property type="component" value="Unassembled WGS sequence"/>
</dbReference>
<evidence type="ECO:0000313" key="3">
    <source>
        <dbReference type="EMBL" id="OCX74191.1"/>
    </source>
</evidence>
<keyword evidence="5" id="KW-1185">Reference proteome</keyword>
<evidence type="ECO:0000313" key="5">
    <source>
        <dbReference type="Proteomes" id="UP000095008"/>
    </source>
</evidence>
<comment type="caution">
    <text evidence="2">The sequence shown here is derived from an EMBL/GenBank/DDBJ whole genome shotgun (WGS) entry which is preliminary data.</text>
</comment>
<dbReference type="InterPro" id="IPR014960">
    <property type="entry name" value="DUF1828"/>
</dbReference>
<feature type="domain" description="DUF1828" evidence="1">
    <location>
        <begin position="16"/>
        <end position="105"/>
    </location>
</feature>
<sequence>MDVKIFAHNGRMLIKSPFSFADCDPLLLYVEKRPDGIVRLTDGGRIRTYLRDENTSSSKGDLEKRIQHILKHMGVGVQEKDGQIFMDVSQDQIRSAVFQLSETIARLMDALER</sequence>
<dbReference type="EMBL" id="LWSA01000074">
    <property type="protein sequence ID" value="OCX74191.1"/>
    <property type="molecule type" value="Genomic_DNA"/>
</dbReference>
<accession>A0A1C2HW82</accession>
<dbReference type="EMBL" id="LWRY01000285">
    <property type="protein sequence ID" value="OCX67994.1"/>
    <property type="molecule type" value="Genomic_DNA"/>
</dbReference>
<dbReference type="OrthoDB" id="581553at2"/>
<evidence type="ECO:0000313" key="2">
    <source>
        <dbReference type="EMBL" id="OCX67994.1"/>
    </source>
</evidence>
<gene>
    <name evidence="2" type="ORF">A6M23_19345</name>
    <name evidence="3" type="ORF">A6P07_06265</name>
</gene>
<evidence type="ECO:0000313" key="4">
    <source>
        <dbReference type="Proteomes" id="UP000094893"/>
    </source>
</evidence>
<dbReference type="Pfam" id="PF08861">
    <property type="entry name" value="DUF1828"/>
    <property type="match status" value="1"/>
</dbReference>
<name>A0A1C2HW82_ACITH</name>